<dbReference type="GO" id="GO:0000160">
    <property type="term" value="P:phosphorelay signal transduction system"/>
    <property type="evidence" value="ECO:0007669"/>
    <property type="project" value="InterPro"/>
</dbReference>
<dbReference type="InterPro" id="IPR036388">
    <property type="entry name" value="WH-like_DNA-bd_sf"/>
</dbReference>
<evidence type="ECO:0000256" key="1">
    <source>
        <dbReference type="ARBA" id="ARBA00022553"/>
    </source>
</evidence>
<dbReference type="InterPro" id="IPR016032">
    <property type="entry name" value="Sig_transdc_resp-reg_C-effctor"/>
</dbReference>
<evidence type="ECO:0000313" key="7">
    <source>
        <dbReference type="Proteomes" id="UP000027439"/>
    </source>
</evidence>
<dbReference type="Proteomes" id="UP000027439">
    <property type="component" value="Unassembled WGS sequence"/>
</dbReference>
<dbReference type="PANTHER" id="PTHR43214">
    <property type="entry name" value="TWO-COMPONENT RESPONSE REGULATOR"/>
    <property type="match status" value="1"/>
</dbReference>
<dbReference type="InterPro" id="IPR039420">
    <property type="entry name" value="WalR-like"/>
</dbReference>
<dbReference type="GO" id="GO:0003677">
    <property type="term" value="F:DNA binding"/>
    <property type="evidence" value="ECO:0007669"/>
    <property type="project" value="UniProtKB-KW"/>
</dbReference>
<reference evidence="6 7" key="1">
    <citation type="submission" date="2014-03" db="EMBL/GenBank/DDBJ databases">
        <title>Draft Genome Sequences of Four Burkholderia Strains.</title>
        <authorList>
            <person name="Liu X.Y."/>
            <person name="Li C.X."/>
            <person name="Xu J.H."/>
        </authorList>
    </citation>
    <scope>NUCLEOTIDE SEQUENCE [LARGE SCALE GENOMIC DNA]</scope>
    <source>
        <strain evidence="6 7">R27</strain>
    </source>
</reference>
<dbReference type="SMART" id="SM00448">
    <property type="entry name" value="REC"/>
    <property type="match status" value="1"/>
</dbReference>
<dbReference type="PROSITE" id="PS50043">
    <property type="entry name" value="HTH_LUXR_2"/>
    <property type="match status" value="1"/>
</dbReference>
<keyword evidence="2" id="KW-0238">DNA-binding</keyword>
<dbReference type="InterPro" id="IPR000792">
    <property type="entry name" value="Tscrpt_reg_LuxR_C"/>
</dbReference>
<sequence length="216" mass="23777">MTVKAPLRAIVADDHPAVVKGIKTFLERDGAIQVISTAEDTLQLAEALDTTSCDYVFCDIGMRGMDGESSSIAFLRRLSWQERRPKIIVVTMISHSRMLAGLLQLGIDGIIDKRDPIECLTEAVSVIGNGGRFLSPCVAEAVSHLPHSSPARAGVLSRREWEVFRLYASGLLIHDIAKRFGRSSKTIATQKRSGMRKLGLETETELIEYLRQVGLV</sequence>
<dbReference type="AlphaFoldDB" id="A0A069P6L4"/>
<dbReference type="Gene3D" id="1.10.10.10">
    <property type="entry name" value="Winged helix-like DNA-binding domain superfamily/Winged helix DNA-binding domain"/>
    <property type="match status" value="1"/>
</dbReference>
<dbReference type="CDD" id="cd06170">
    <property type="entry name" value="LuxR_C_like"/>
    <property type="match status" value="1"/>
</dbReference>
<name>A0A069P6L4_9BURK</name>
<dbReference type="InterPro" id="IPR001789">
    <property type="entry name" value="Sig_transdc_resp-reg_receiver"/>
</dbReference>
<proteinExistence type="predicted"/>
<dbReference type="GO" id="GO:0006355">
    <property type="term" value="P:regulation of DNA-templated transcription"/>
    <property type="evidence" value="ECO:0007669"/>
    <property type="project" value="InterPro"/>
</dbReference>
<evidence type="ECO:0000256" key="2">
    <source>
        <dbReference type="ARBA" id="ARBA00023125"/>
    </source>
</evidence>
<dbReference type="PRINTS" id="PR00038">
    <property type="entry name" value="HTHLUXR"/>
</dbReference>
<dbReference type="eggNOG" id="COG2197">
    <property type="taxonomic scope" value="Bacteria"/>
</dbReference>
<evidence type="ECO:0000259" key="5">
    <source>
        <dbReference type="PROSITE" id="PS50110"/>
    </source>
</evidence>
<dbReference type="SUPFAM" id="SSF52172">
    <property type="entry name" value="CheY-like"/>
    <property type="match status" value="1"/>
</dbReference>
<dbReference type="CDD" id="cd17535">
    <property type="entry name" value="REC_NarL-like"/>
    <property type="match status" value="1"/>
</dbReference>
<dbReference type="Pfam" id="PF00072">
    <property type="entry name" value="Response_reg"/>
    <property type="match status" value="1"/>
</dbReference>
<dbReference type="PROSITE" id="PS50110">
    <property type="entry name" value="RESPONSE_REGULATORY"/>
    <property type="match status" value="1"/>
</dbReference>
<dbReference type="Gene3D" id="3.40.50.2300">
    <property type="match status" value="1"/>
</dbReference>
<dbReference type="SMART" id="SM00421">
    <property type="entry name" value="HTH_LUXR"/>
    <property type="match status" value="1"/>
</dbReference>
<comment type="caution">
    <text evidence="6">The sequence shown here is derived from an EMBL/GenBank/DDBJ whole genome shotgun (WGS) entry which is preliminary data.</text>
</comment>
<dbReference type="InterPro" id="IPR058245">
    <property type="entry name" value="NreC/VraR/RcsB-like_REC"/>
</dbReference>
<evidence type="ECO:0000313" key="6">
    <source>
        <dbReference type="EMBL" id="KDR36208.1"/>
    </source>
</evidence>
<organism evidence="6 7">
    <name type="scientific">Caballeronia grimmiae</name>
    <dbReference type="NCBI Taxonomy" id="1071679"/>
    <lineage>
        <taxon>Bacteria</taxon>
        <taxon>Pseudomonadati</taxon>
        <taxon>Pseudomonadota</taxon>
        <taxon>Betaproteobacteria</taxon>
        <taxon>Burkholderiales</taxon>
        <taxon>Burkholderiaceae</taxon>
        <taxon>Caballeronia</taxon>
    </lineage>
</organism>
<dbReference type="EMBL" id="JFHE01000004">
    <property type="protein sequence ID" value="KDR36208.1"/>
    <property type="molecule type" value="Genomic_DNA"/>
</dbReference>
<gene>
    <name evidence="6" type="ORF">BG57_21700</name>
</gene>
<dbReference type="InterPro" id="IPR011006">
    <property type="entry name" value="CheY-like_superfamily"/>
</dbReference>
<dbReference type="Pfam" id="PF00196">
    <property type="entry name" value="GerE"/>
    <property type="match status" value="1"/>
</dbReference>
<accession>A0A069P6L4</accession>
<protein>
    <submittedName>
        <fullName evidence="6">LuxR family transcriptional regulator</fullName>
    </submittedName>
</protein>
<dbReference type="SUPFAM" id="SSF46894">
    <property type="entry name" value="C-terminal effector domain of the bipartite response regulators"/>
    <property type="match status" value="1"/>
</dbReference>
<evidence type="ECO:0000259" key="4">
    <source>
        <dbReference type="PROSITE" id="PS50043"/>
    </source>
</evidence>
<dbReference type="PANTHER" id="PTHR43214:SF17">
    <property type="entry name" value="TRANSCRIPTIONAL REGULATORY PROTEIN RCSB"/>
    <property type="match status" value="1"/>
</dbReference>
<keyword evidence="1 3" id="KW-0597">Phosphoprotein</keyword>
<feature type="domain" description="Response regulatory" evidence="5">
    <location>
        <begin position="8"/>
        <end position="128"/>
    </location>
</feature>
<feature type="modified residue" description="4-aspartylphosphate" evidence="3">
    <location>
        <position position="59"/>
    </location>
</feature>
<feature type="domain" description="HTH luxR-type" evidence="4">
    <location>
        <begin position="149"/>
        <end position="214"/>
    </location>
</feature>
<dbReference type="STRING" id="1071679.BG57_21700"/>
<dbReference type="OrthoDB" id="8585266at2"/>
<evidence type="ECO:0000256" key="3">
    <source>
        <dbReference type="PROSITE-ProRule" id="PRU00169"/>
    </source>
</evidence>